<dbReference type="PANTHER" id="PTHR43673:SF2">
    <property type="entry name" value="NITROREDUCTASE"/>
    <property type="match status" value="1"/>
</dbReference>
<accession>A0A0J6SK76</accession>
<comment type="similarity">
    <text evidence="2">Belongs to the nitroreductase family.</text>
</comment>
<dbReference type="InterPro" id="IPR029479">
    <property type="entry name" value="Nitroreductase"/>
</dbReference>
<evidence type="ECO:0000256" key="5">
    <source>
        <dbReference type="ARBA" id="ARBA00023002"/>
    </source>
</evidence>
<dbReference type="AlphaFoldDB" id="A0A0J6SK76"/>
<evidence type="ECO:0000256" key="1">
    <source>
        <dbReference type="ARBA" id="ARBA00001917"/>
    </source>
</evidence>
<organism evidence="7 8">
    <name type="scientific">Methylobacterium tarhaniae</name>
    <dbReference type="NCBI Taxonomy" id="1187852"/>
    <lineage>
        <taxon>Bacteria</taxon>
        <taxon>Pseudomonadati</taxon>
        <taxon>Pseudomonadota</taxon>
        <taxon>Alphaproteobacteria</taxon>
        <taxon>Hyphomicrobiales</taxon>
        <taxon>Methylobacteriaceae</taxon>
        <taxon>Methylobacterium</taxon>
    </lineage>
</organism>
<dbReference type="OrthoDB" id="9802510at2"/>
<dbReference type="Gene3D" id="3.40.109.10">
    <property type="entry name" value="NADH Oxidase"/>
    <property type="match status" value="1"/>
</dbReference>
<dbReference type="Pfam" id="PF00881">
    <property type="entry name" value="Nitroreductase"/>
    <property type="match status" value="1"/>
</dbReference>
<keyword evidence="3" id="KW-0285">Flavoprotein</keyword>
<comment type="caution">
    <text evidence="7">The sequence shown here is derived from an EMBL/GenBank/DDBJ whole genome shotgun (WGS) entry which is preliminary data.</text>
</comment>
<evidence type="ECO:0000313" key="7">
    <source>
        <dbReference type="EMBL" id="KMO33793.1"/>
    </source>
</evidence>
<evidence type="ECO:0000259" key="6">
    <source>
        <dbReference type="Pfam" id="PF00881"/>
    </source>
</evidence>
<evidence type="ECO:0000313" key="8">
    <source>
        <dbReference type="Proteomes" id="UP000036449"/>
    </source>
</evidence>
<proteinExistence type="inferred from homology"/>
<keyword evidence="8" id="KW-1185">Reference proteome</keyword>
<keyword evidence="4" id="KW-0288">FMN</keyword>
<dbReference type="PATRIC" id="fig|1187852.3.peg.2570"/>
<comment type="cofactor">
    <cofactor evidence="1">
        <name>FMN</name>
        <dbReference type="ChEBI" id="CHEBI:58210"/>
    </cofactor>
</comment>
<dbReference type="InterPro" id="IPR000415">
    <property type="entry name" value="Nitroreductase-like"/>
</dbReference>
<sequence length="228" mass="24973">MTERNAVDEAIISRRSVRGFLPEPVPDATIRDLITLAGRAPSGSNIQPWKVHVVTGAALARLTGALSAAHESGAPEARDYEYYPVDWRNPYLARRRALGWQLYGLAGIGKGDREGARRQMGRNFVFFGAPVGLVFTIDRDMEQGSWLDYGMFLQTLMLAARGRGLDTCPQAAIASYPGVVQEQLGIPESEIVVCGMALGIADPDEPVNGLRAEREPIETYTVFHGDRE</sequence>
<dbReference type="PANTHER" id="PTHR43673">
    <property type="entry name" value="NAD(P)H NITROREDUCTASE YDGI-RELATED"/>
    <property type="match status" value="1"/>
</dbReference>
<dbReference type="SUPFAM" id="SSF55469">
    <property type="entry name" value="FMN-dependent nitroreductase-like"/>
    <property type="match status" value="1"/>
</dbReference>
<evidence type="ECO:0000256" key="3">
    <source>
        <dbReference type="ARBA" id="ARBA00022630"/>
    </source>
</evidence>
<evidence type="ECO:0000256" key="4">
    <source>
        <dbReference type="ARBA" id="ARBA00022643"/>
    </source>
</evidence>
<dbReference type="GO" id="GO:0016491">
    <property type="term" value="F:oxidoreductase activity"/>
    <property type="evidence" value="ECO:0007669"/>
    <property type="project" value="UniProtKB-KW"/>
</dbReference>
<keyword evidence="5" id="KW-0560">Oxidoreductase</keyword>
<name>A0A0J6SK76_9HYPH</name>
<gene>
    <name evidence="7" type="ORF">VQ03_24415</name>
</gene>
<dbReference type="EMBL" id="LABZ01000191">
    <property type="protein sequence ID" value="KMO33793.1"/>
    <property type="molecule type" value="Genomic_DNA"/>
</dbReference>
<feature type="domain" description="Nitroreductase" evidence="6">
    <location>
        <begin position="12"/>
        <end position="199"/>
    </location>
</feature>
<evidence type="ECO:0000256" key="2">
    <source>
        <dbReference type="ARBA" id="ARBA00007118"/>
    </source>
</evidence>
<protein>
    <submittedName>
        <fullName evidence="7">Nitroreductase</fullName>
    </submittedName>
</protein>
<reference evidence="7 8" key="1">
    <citation type="submission" date="2015-03" db="EMBL/GenBank/DDBJ databases">
        <title>Genome sequencing of Methylobacterium tarhaniae DSM 25844.</title>
        <authorList>
            <person name="Chaudhry V."/>
            <person name="Patil P.B."/>
        </authorList>
    </citation>
    <scope>NUCLEOTIDE SEQUENCE [LARGE SCALE GENOMIC DNA]</scope>
    <source>
        <strain evidence="7 8">DSM 25844</strain>
    </source>
</reference>
<dbReference type="CDD" id="cd02136">
    <property type="entry name" value="PnbA_NfnB-like"/>
    <property type="match status" value="1"/>
</dbReference>
<dbReference type="RefSeq" id="WP_048453492.1">
    <property type="nucleotide sequence ID" value="NZ_LABZ01000191.1"/>
</dbReference>
<dbReference type="Proteomes" id="UP000036449">
    <property type="component" value="Unassembled WGS sequence"/>
</dbReference>